<organism evidence="2 3">
    <name type="scientific">Trichonephila clavata</name>
    <name type="common">Joro spider</name>
    <name type="synonym">Nephila clavata</name>
    <dbReference type="NCBI Taxonomy" id="2740835"/>
    <lineage>
        <taxon>Eukaryota</taxon>
        <taxon>Metazoa</taxon>
        <taxon>Ecdysozoa</taxon>
        <taxon>Arthropoda</taxon>
        <taxon>Chelicerata</taxon>
        <taxon>Arachnida</taxon>
        <taxon>Araneae</taxon>
        <taxon>Araneomorphae</taxon>
        <taxon>Entelegynae</taxon>
        <taxon>Araneoidea</taxon>
        <taxon>Nephilidae</taxon>
        <taxon>Trichonephila</taxon>
    </lineage>
</organism>
<comment type="caution">
    <text evidence="2">The sequence shown here is derived from an EMBL/GenBank/DDBJ whole genome shotgun (WGS) entry which is preliminary data.</text>
</comment>
<proteinExistence type="predicted"/>
<feature type="compositionally biased region" description="Basic and acidic residues" evidence="1">
    <location>
        <begin position="161"/>
        <end position="175"/>
    </location>
</feature>
<feature type="region of interest" description="Disordered" evidence="1">
    <location>
        <begin position="136"/>
        <end position="201"/>
    </location>
</feature>
<dbReference type="OrthoDB" id="6430140at2759"/>
<dbReference type="AlphaFoldDB" id="A0A8X6HD94"/>
<protein>
    <submittedName>
        <fullName evidence="2">Uncharacterized protein</fullName>
    </submittedName>
</protein>
<sequence>MRTQSPETLSYASKEECILLFLATGEKRQDIQSAYITWQKLPSSFKWEMDRQMQKSIKSISQKQLYESLMRSFDIWDQTQDNDGAPGWCVKESSINEVVKHVGEDLLSLLHALEEIWENHKKEIFKTRMETDERISNFSPDSLDKDDEENKSADNLQMVDPFHEKENTEGNEKNGKILGVNPNENCHLLPSTSGQNESEMSKKVRFEGVYSQYSMKKNP</sequence>
<gene>
    <name evidence="2" type="primary">AVEN_66231_1</name>
    <name evidence="2" type="ORF">TNCT_371351</name>
</gene>
<dbReference type="Proteomes" id="UP000887116">
    <property type="component" value="Unassembled WGS sequence"/>
</dbReference>
<dbReference type="EMBL" id="BMAO01018149">
    <property type="protein sequence ID" value="GFR21464.1"/>
    <property type="molecule type" value="Genomic_DNA"/>
</dbReference>
<name>A0A8X6HD94_TRICU</name>
<evidence type="ECO:0000256" key="1">
    <source>
        <dbReference type="SAM" id="MobiDB-lite"/>
    </source>
</evidence>
<accession>A0A8X6HD94</accession>
<evidence type="ECO:0000313" key="3">
    <source>
        <dbReference type="Proteomes" id="UP000887116"/>
    </source>
</evidence>
<keyword evidence="3" id="KW-1185">Reference proteome</keyword>
<evidence type="ECO:0000313" key="2">
    <source>
        <dbReference type="EMBL" id="GFR21464.1"/>
    </source>
</evidence>
<reference evidence="2" key="1">
    <citation type="submission" date="2020-07" db="EMBL/GenBank/DDBJ databases">
        <title>Multicomponent nature underlies the extraordinary mechanical properties of spider dragline silk.</title>
        <authorList>
            <person name="Kono N."/>
            <person name="Nakamura H."/>
            <person name="Mori M."/>
            <person name="Yoshida Y."/>
            <person name="Ohtoshi R."/>
            <person name="Malay A.D."/>
            <person name="Moran D.A.P."/>
            <person name="Tomita M."/>
            <person name="Numata K."/>
            <person name="Arakawa K."/>
        </authorList>
    </citation>
    <scope>NUCLEOTIDE SEQUENCE</scope>
</reference>